<dbReference type="Pfam" id="PF00069">
    <property type="entry name" value="Pkinase"/>
    <property type="match status" value="1"/>
</dbReference>
<feature type="compositionally biased region" description="Low complexity" evidence="10">
    <location>
        <begin position="49"/>
        <end position="64"/>
    </location>
</feature>
<evidence type="ECO:0000256" key="10">
    <source>
        <dbReference type="SAM" id="MobiDB-lite"/>
    </source>
</evidence>
<dbReference type="Gramene" id="Psat5g044960.1">
    <property type="protein sequence ID" value="Psat5g044960.1.cds"/>
    <property type="gene ID" value="Psat5g044960"/>
</dbReference>
<feature type="compositionally biased region" description="Pro residues" evidence="10">
    <location>
        <begin position="65"/>
        <end position="75"/>
    </location>
</feature>
<dbReference type="InterPro" id="IPR011009">
    <property type="entry name" value="Kinase-like_dom_sf"/>
</dbReference>
<evidence type="ECO:0000256" key="9">
    <source>
        <dbReference type="PROSITE-ProRule" id="PRU10141"/>
    </source>
</evidence>
<evidence type="ECO:0000256" key="4">
    <source>
        <dbReference type="ARBA" id="ARBA00022741"/>
    </source>
</evidence>
<dbReference type="GO" id="GO:0005737">
    <property type="term" value="C:cytoplasm"/>
    <property type="evidence" value="ECO:0007669"/>
    <property type="project" value="TreeGrafter"/>
</dbReference>
<feature type="region of interest" description="Disordered" evidence="10">
    <location>
        <begin position="49"/>
        <end position="83"/>
    </location>
</feature>
<dbReference type="PANTHER" id="PTHR48016:SF12">
    <property type="entry name" value="PROTEIN KINASE DOMAIN-CONTAINING PROTEIN"/>
    <property type="match status" value="1"/>
</dbReference>
<evidence type="ECO:0000313" key="13">
    <source>
        <dbReference type="Proteomes" id="UP001058974"/>
    </source>
</evidence>
<dbReference type="Gramene" id="PSAT_LOCUS23625_t1">
    <property type="protein sequence ID" value="CAL5204640.1"/>
    <property type="gene ID" value="PSAT_LOCUS23625"/>
</dbReference>
<dbReference type="Gramene" id="Psat05G0152800-T1">
    <property type="protein sequence ID" value="KAI5404399.1"/>
    <property type="gene ID" value="KIW84_051528"/>
</dbReference>
<feature type="region of interest" description="Disordered" evidence="10">
    <location>
        <begin position="124"/>
        <end position="227"/>
    </location>
</feature>
<evidence type="ECO:0000259" key="11">
    <source>
        <dbReference type="PROSITE" id="PS50011"/>
    </source>
</evidence>
<sequence length="563" mass="62529">MTPTTNKPSSPNQSIQQRRLARQRMLCYPNDQEGETFHSTVAVTISLPASPRRSSSYSRSSSPVFPQPLPLPLPESPLTRRPDNLATLPTSRLLISKDTRKHSHDHLDEAISNLKMQFTATSTPTSIFSSPITSSGRLSSGNLSDPAINFPRDFNDISRLPAKTSHSSGSHSPKQQNTIQGGSHSHHSKIYSRVSSENNRADAHPLPLPPPTRALPRPQQPMKSQWQKGKLIGRGSFGNVYHATNLETGASCAMKEVYLFPEDPKSDDYLKQLSQEIGTLGLLHHPNVMQYYGSELVGDQLCMYMEYVNPGSLLKFMQEHNGALTEPVVRNFTRHILSGLAYLHSTETIHMDIKVANLLVDPSGIVKLADFGVSKTMTEKSYELSLKRSPYWMSPELMMATFMKKTDPSVTTAVDIWSLGCTVIEMLTGKSPWSEFSGNQVVFKALNRSPDIPETLSPEGQDFLEQCFQRNPANRPSAAVLLTHAFVQNLHEQDAIVQSLGSHKEQTLLKDESRKHDPGNSSKVSRGVAPAFFRARIFRKIQNLIGGTGIRSKQALDRTTSMF</sequence>
<gene>
    <name evidence="12" type="ORF">KIW84_051528</name>
</gene>
<evidence type="ECO:0000256" key="6">
    <source>
        <dbReference type="ARBA" id="ARBA00022840"/>
    </source>
</evidence>
<feature type="compositionally biased region" description="Low complexity" evidence="10">
    <location>
        <begin position="124"/>
        <end position="135"/>
    </location>
</feature>
<evidence type="ECO:0000256" key="7">
    <source>
        <dbReference type="ARBA" id="ARBA00047559"/>
    </source>
</evidence>
<proteinExistence type="inferred from homology"/>
<feature type="compositionally biased region" description="Polar residues" evidence="10">
    <location>
        <begin position="164"/>
        <end position="183"/>
    </location>
</feature>
<comment type="catalytic activity">
    <reaction evidence="7">
        <text>L-threonyl-[protein] + ATP = O-phospho-L-threonyl-[protein] + ADP + H(+)</text>
        <dbReference type="Rhea" id="RHEA:46608"/>
        <dbReference type="Rhea" id="RHEA-COMP:11060"/>
        <dbReference type="Rhea" id="RHEA-COMP:11605"/>
        <dbReference type="ChEBI" id="CHEBI:15378"/>
        <dbReference type="ChEBI" id="CHEBI:30013"/>
        <dbReference type="ChEBI" id="CHEBI:30616"/>
        <dbReference type="ChEBI" id="CHEBI:61977"/>
        <dbReference type="ChEBI" id="CHEBI:456216"/>
        <dbReference type="EC" id="2.7.11.25"/>
    </reaction>
</comment>
<organism evidence="12 13">
    <name type="scientific">Pisum sativum</name>
    <name type="common">Garden pea</name>
    <name type="synonym">Lathyrus oleraceus</name>
    <dbReference type="NCBI Taxonomy" id="3888"/>
    <lineage>
        <taxon>Eukaryota</taxon>
        <taxon>Viridiplantae</taxon>
        <taxon>Streptophyta</taxon>
        <taxon>Embryophyta</taxon>
        <taxon>Tracheophyta</taxon>
        <taxon>Spermatophyta</taxon>
        <taxon>Magnoliopsida</taxon>
        <taxon>eudicotyledons</taxon>
        <taxon>Gunneridae</taxon>
        <taxon>Pentapetalae</taxon>
        <taxon>rosids</taxon>
        <taxon>fabids</taxon>
        <taxon>Fabales</taxon>
        <taxon>Fabaceae</taxon>
        <taxon>Papilionoideae</taxon>
        <taxon>50 kb inversion clade</taxon>
        <taxon>NPAAA clade</taxon>
        <taxon>Hologalegina</taxon>
        <taxon>IRL clade</taxon>
        <taxon>Fabeae</taxon>
        <taxon>Lathyrus</taxon>
    </lineage>
</organism>
<keyword evidence="6 9" id="KW-0067">ATP-binding</keyword>
<dbReference type="EMBL" id="JAMSHJ010000005">
    <property type="protein sequence ID" value="KAI5404399.1"/>
    <property type="molecule type" value="Genomic_DNA"/>
</dbReference>
<comment type="catalytic activity">
    <reaction evidence="8">
        <text>L-seryl-[protein] + ATP = O-phospho-L-seryl-[protein] + ADP + H(+)</text>
        <dbReference type="Rhea" id="RHEA:17989"/>
        <dbReference type="Rhea" id="RHEA-COMP:9863"/>
        <dbReference type="Rhea" id="RHEA-COMP:11604"/>
        <dbReference type="ChEBI" id="CHEBI:15378"/>
        <dbReference type="ChEBI" id="CHEBI:29999"/>
        <dbReference type="ChEBI" id="CHEBI:30616"/>
        <dbReference type="ChEBI" id="CHEBI:83421"/>
        <dbReference type="ChEBI" id="CHEBI:456216"/>
        <dbReference type="EC" id="2.7.11.25"/>
    </reaction>
</comment>
<dbReference type="InterPro" id="IPR017441">
    <property type="entry name" value="Protein_kinase_ATP_BS"/>
</dbReference>
<dbReference type="EC" id="2.7.11.25" evidence="2"/>
<evidence type="ECO:0000256" key="1">
    <source>
        <dbReference type="ARBA" id="ARBA00006529"/>
    </source>
</evidence>
<protein>
    <recommendedName>
        <fullName evidence="2">mitogen-activated protein kinase kinase kinase</fullName>
        <ecNumber evidence="2">2.7.11.25</ecNumber>
    </recommendedName>
</protein>
<dbReference type="PROSITE" id="PS00107">
    <property type="entry name" value="PROTEIN_KINASE_ATP"/>
    <property type="match status" value="1"/>
</dbReference>
<dbReference type="InterPro" id="IPR000719">
    <property type="entry name" value="Prot_kinase_dom"/>
</dbReference>
<evidence type="ECO:0000256" key="8">
    <source>
        <dbReference type="ARBA" id="ARBA00048329"/>
    </source>
</evidence>
<reference evidence="12 13" key="1">
    <citation type="journal article" date="2022" name="Nat. Genet.">
        <title>Improved pea reference genome and pan-genome highlight genomic features and evolutionary characteristics.</title>
        <authorList>
            <person name="Yang T."/>
            <person name="Liu R."/>
            <person name="Luo Y."/>
            <person name="Hu S."/>
            <person name="Wang D."/>
            <person name="Wang C."/>
            <person name="Pandey M.K."/>
            <person name="Ge S."/>
            <person name="Xu Q."/>
            <person name="Li N."/>
            <person name="Li G."/>
            <person name="Huang Y."/>
            <person name="Saxena R.K."/>
            <person name="Ji Y."/>
            <person name="Li M."/>
            <person name="Yan X."/>
            <person name="He Y."/>
            <person name="Liu Y."/>
            <person name="Wang X."/>
            <person name="Xiang C."/>
            <person name="Varshney R.K."/>
            <person name="Ding H."/>
            <person name="Gao S."/>
            <person name="Zong X."/>
        </authorList>
    </citation>
    <scope>NUCLEOTIDE SEQUENCE [LARGE SCALE GENOMIC DNA]</scope>
    <source>
        <strain evidence="12 13">cv. Zhongwan 6</strain>
    </source>
</reference>
<comment type="caution">
    <text evidence="12">The sequence shown here is derived from an EMBL/GenBank/DDBJ whole genome shotgun (WGS) entry which is preliminary data.</text>
</comment>
<keyword evidence="13" id="KW-1185">Reference proteome</keyword>
<dbReference type="SMART" id="SM00220">
    <property type="entry name" value="S_TKc"/>
    <property type="match status" value="1"/>
</dbReference>
<dbReference type="InterPro" id="IPR050538">
    <property type="entry name" value="MAP_kinase_kinase_kinase"/>
</dbReference>
<evidence type="ECO:0000256" key="2">
    <source>
        <dbReference type="ARBA" id="ARBA00012406"/>
    </source>
</evidence>
<dbReference type="Gene3D" id="1.10.510.10">
    <property type="entry name" value="Transferase(Phosphotransferase) domain 1"/>
    <property type="match status" value="1"/>
</dbReference>
<keyword evidence="5" id="KW-0418">Kinase</keyword>
<keyword evidence="4 9" id="KW-0547">Nucleotide-binding</keyword>
<feature type="compositionally biased region" description="Polar residues" evidence="10">
    <location>
        <begin position="1"/>
        <end position="17"/>
    </location>
</feature>
<feature type="domain" description="Protein kinase" evidence="11">
    <location>
        <begin position="226"/>
        <end position="487"/>
    </location>
</feature>
<accession>A0A9D4WK84</accession>
<name>A0A9D4WK84_PEA</name>
<dbReference type="OrthoDB" id="266718at2759"/>
<feature type="binding site" evidence="9">
    <location>
        <position position="255"/>
    </location>
    <ligand>
        <name>ATP</name>
        <dbReference type="ChEBI" id="CHEBI:30616"/>
    </ligand>
</feature>
<dbReference type="PROSITE" id="PS50011">
    <property type="entry name" value="PROTEIN_KINASE_DOM"/>
    <property type="match status" value="1"/>
</dbReference>
<evidence type="ECO:0000313" key="12">
    <source>
        <dbReference type="EMBL" id="KAI5404399.1"/>
    </source>
</evidence>
<dbReference type="GO" id="GO:0004709">
    <property type="term" value="F:MAP kinase kinase kinase activity"/>
    <property type="evidence" value="ECO:0007669"/>
    <property type="project" value="UniProtKB-EC"/>
</dbReference>
<dbReference type="SUPFAM" id="SSF56112">
    <property type="entry name" value="Protein kinase-like (PK-like)"/>
    <property type="match status" value="1"/>
</dbReference>
<feature type="region of interest" description="Disordered" evidence="10">
    <location>
        <begin position="1"/>
        <end position="32"/>
    </location>
</feature>
<dbReference type="Proteomes" id="UP001058974">
    <property type="component" value="Chromosome 5"/>
</dbReference>
<evidence type="ECO:0000256" key="5">
    <source>
        <dbReference type="ARBA" id="ARBA00022777"/>
    </source>
</evidence>
<dbReference type="PANTHER" id="PTHR48016">
    <property type="entry name" value="MAP KINASE KINASE KINASE SSK2-RELATED-RELATED"/>
    <property type="match status" value="1"/>
</dbReference>
<dbReference type="AlphaFoldDB" id="A0A9D4WK84"/>
<comment type="similarity">
    <text evidence="1">Belongs to the protein kinase superfamily. STE Ser/Thr protein kinase family. MAP kinase kinase kinase subfamily.</text>
</comment>
<keyword evidence="3" id="KW-0808">Transferase</keyword>
<dbReference type="GO" id="GO:0005524">
    <property type="term" value="F:ATP binding"/>
    <property type="evidence" value="ECO:0007669"/>
    <property type="project" value="UniProtKB-UniRule"/>
</dbReference>
<evidence type="ECO:0000256" key="3">
    <source>
        <dbReference type="ARBA" id="ARBA00022679"/>
    </source>
</evidence>